<dbReference type="Pfam" id="PF08448">
    <property type="entry name" value="PAS_4"/>
    <property type="match status" value="1"/>
</dbReference>
<dbReference type="InterPro" id="IPR036890">
    <property type="entry name" value="HATPase_C_sf"/>
</dbReference>
<feature type="domain" description="Response regulatory" evidence="11">
    <location>
        <begin position="661"/>
        <end position="777"/>
    </location>
</feature>
<keyword evidence="7" id="KW-0067">ATP-binding</keyword>
<dbReference type="SUPFAM" id="SSF47384">
    <property type="entry name" value="Homodimeric domain of signal transducing histidine kinase"/>
    <property type="match status" value="1"/>
</dbReference>
<evidence type="ECO:0000256" key="6">
    <source>
        <dbReference type="ARBA" id="ARBA00022777"/>
    </source>
</evidence>
<dbReference type="InterPro" id="IPR003594">
    <property type="entry name" value="HATPase_dom"/>
</dbReference>
<dbReference type="SUPFAM" id="SSF52172">
    <property type="entry name" value="CheY-like"/>
    <property type="match status" value="1"/>
</dbReference>
<keyword evidence="5" id="KW-0547">Nucleotide-binding</keyword>
<keyword evidence="4" id="KW-0808">Transferase</keyword>
<dbReference type="PROSITE" id="PS50109">
    <property type="entry name" value="HIS_KIN"/>
    <property type="match status" value="1"/>
</dbReference>
<evidence type="ECO:0000313" key="15">
    <source>
        <dbReference type="Proteomes" id="UP000718564"/>
    </source>
</evidence>
<feature type="domain" description="PAC" evidence="13">
    <location>
        <begin position="101"/>
        <end position="157"/>
    </location>
</feature>
<dbReference type="Gene3D" id="3.40.50.2300">
    <property type="match status" value="1"/>
</dbReference>
<dbReference type="EMBL" id="QMEB01000158">
    <property type="protein sequence ID" value="NMG21384.1"/>
    <property type="molecule type" value="Genomic_DNA"/>
</dbReference>
<dbReference type="PANTHER" id="PTHR43065">
    <property type="entry name" value="SENSOR HISTIDINE KINASE"/>
    <property type="match status" value="1"/>
</dbReference>
<dbReference type="CDD" id="cd00082">
    <property type="entry name" value="HisKA"/>
    <property type="match status" value="1"/>
</dbReference>
<evidence type="ECO:0000256" key="8">
    <source>
        <dbReference type="ARBA" id="ARBA00023012"/>
    </source>
</evidence>
<dbReference type="SMART" id="SM00448">
    <property type="entry name" value="REC"/>
    <property type="match status" value="1"/>
</dbReference>
<dbReference type="EC" id="2.7.13.3" evidence="2"/>
<dbReference type="CDD" id="cd00130">
    <property type="entry name" value="PAS"/>
    <property type="match status" value="2"/>
</dbReference>
<dbReference type="InterPro" id="IPR003661">
    <property type="entry name" value="HisK_dim/P_dom"/>
</dbReference>
<evidence type="ECO:0000256" key="2">
    <source>
        <dbReference type="ARBA" id="ARBA00012438"/>
    </source>
</evidence>
<evidence type="ECO:0000259" key="11">
    <source>
        <dbReference type="PROSITE" id="PS50110"/>
    </source>
</evidence>
<dbReference type="Pfam" id="PF02518">
    <property type="entry name" value="HATPase_c"/>
    <property type="match status" value="1"/>
</dbReference>
<reference evidence="14 15" key="1">
    <citation type="submission" date="2018-06" db="EMBL/GenBank/DDBJ databases">
        <title>Comparative genomics of Brasilonema spp. strains.</title>
        <authorList>
            <person name="Alvarenga D.O."/>
            <person name="Fiore M.F."/>
            <person name="Varani A.M."/>
        </authorList>
    </citation>
    <scope>NUCLEOTIDE SEQUENCE [LARGE SCALE GENOMIC DNA]</scope>
    <source>
        <strain evidence="14 15">SPC951</strain>
    </source>
</reference>
<evidence type="ECO:0000259" key="13">
    <source>
        <dbReference type="PROSITE" id="PS50113"/>
    </source>
</evidence>
<dbReference type="SMART" id="SM00086">
    <property type="entry name" value="PAC"/>
    <property type="match status" value="2"/>
</dbReference>
<dbReference type="Gene3D" id="3.30.565.10">
    <property type="entry name" value="Histidine kinase-like ATPase, C-terminal domain"/>
    <property type="match status" value="1"/>
</dbReference>
<protein>
    <recommendedName>
        <fullName evidence="2">histidine kinase</fullName>
        <ecNumber evidence="2">2.7.13.3</ecNumber>
    </recommendedName>
</protein>
<dbReference type="Pfam" id="PF00989">
    <property type="entry name" value="PAS"/>
    <property type="match status" value="1"/>
</dbReference>
<dbReference type="Gene3D" id="1.10.287.130">
    <property type="match status" value="1"/>
</dbReference>
<dbReference type="Pfam" id="PF00072">
    <property type="entry name" value="Response_reg"/>
    <property type="match status" value="1"/>
</dbReference>
<feature type="domain" description="PAS" evidence="12">
    <location>
        <begin position="158"/>
        <end position="229"/>
    </location>
</feature>
<dbReference type="SUPFAM" id="SSF55874">
    <property type="entry name" value="ATPase domain of HSP90 chaperone/DNA topoisomerase II/histidine kinase"/>
    <property type="match status" value="1"/>
</dbReference>
<dbReference type="NCBIfam" id="TIGR00229">
    <property type="entry name" value="sensory_box"/>
    <property type="match status" value="3"/>
</dbReference>
<keyword evidence="8" id="KW-0902">Two-component regulatory system</keyword>
<dbReference type="SMART" id="SM00091">
    <property type="entry name" value="PAS"/>
    <property type="match status" value="3"/>
</dbReference>
<dbReference type="SMART" id="SM00388">
    <property type="entry name" value="HisKA"/>
    <property type="match status" value="1"/>
</dbReference>
<dbReference type="InterPro" id="IPR011006">
    <property type="entry name" value="CheY-like_superfamily"/>
</dbReference>
<dbReference type="Proteomes" id="UP000718564">
    <property type="component" value="Unassembled WGS sequence"/>
</dbReference>
<dbReference type="InterPro" id="IPR005467">
    <property type="entry name" value="His_kinase_dom"/>
</dbReference>
<gene>
    <name evidence="14" type="ORF">DP116_18775</name>
</gene>
<dbReference type="Pfam" id="PF13188">
    <property type="entry name" value="PAS_8"/>
    <property type="match status" value="1"/>
</dbReference>
<dbReference type="PANTHER" id="PTHR43065:SF46">
    <property type="entry name" value="C4-DICARBOXYLATE TRANSPORT SENSOR PROTEIN DCTB"/>
    <property type="match status" value="1"/>
</dbReference>
<dbReference type="InterPro" id="IPR013767">
    <property type="entry name" value="PAS_fold"/>
</dbReference>
<dbReference type="SUPFAM" id="SSF55785">
    <property type="entry name" value="PYP-like sensor domain (PAS domain)"/>
    <property type="match status" value="3"/>
</dbReference>
<dbReference type="InterPro" id="IPR001789">
    <property type="entry name" value="Sig_transdc_resp-reg_receiver"/>
</dbReference>
<feature type="modified residue" description="4-aspartylphosphate" evidence="9">
    <location>
        <position position="712"/>
    </location>
</feature>
<evidence type="ECO:0000256" key="7">
    <source>
        <dbReference type="ARBA" id="ARBA00022840"/>
    </source>
</evidence>
<dbReference type="CDD" id="cd17546">
    <property type="entry name" value="REC_hyHK_CKI1_RcsC-like"/>
    <property type="match status" value="1"/>
</dbReference>
<keyword evidence="3 9" id="KW-0597">Phosphoprotein</keyword>
<dbReference type="GO" id="GO:0016301">
    <property type="term" value="F:kinase activity"/>
    <property type="evidence" value="ECO:0007669"/>
    <property type="project" value="UniProtKB-KW"/>
</dbReference>
<dbReference type="InterPro" id="IPR000700">
    <property type="entry name" value="PAS-assoc_C"/>
</dbReference>
<comment type="caution">
    <text evidence="14">The sequence shown here is derived from an EMBL/GenBank/DDBJ whole genome shotgun (WGS) entry which is preliminary data.</text>
</comment>
<evidence type="ECO:0000259" key="12">
    <source>
        <dbReference type="PROSITE" id="PS50112"/>
    </source>
</evidence>
<dbReference type="InterPro" id="IPR036097">
    <property type="entry name" value="HisK_dim/P_sf"/>
</dbReference>
<dbReference type="PROSITE" id="PS50112">
    <property type="entry name" value="PAS"/>
    <property type="match status" value="2"/>
</dbReference>
<dbReference type="SMART" id="SM00387">
    <property type="entry name" value="HATPase_c"/>
    <property type="match status" value="1"/>
</dbReference>
<dbReference type="InterPro" id="IPR000014">
    <property type="entry name" value="PAS"/>
</dbReference>
<accession>A0ABX1PAB7</accession>
<name>A0ABX1PAB7_9CYAN</name>
<evidence type="ECO:0000259" key="10">
    <source>
        <dbReference type="PROSITE" id="PS50109"/>
    </source>
</evidence>
<keyword evidence="6 14" id="KW-0418">Kinase</keyword>
<dbReference type="Pfam" id="PF00512">
    <property type="entry name" value="HisKA"/>
    <property type="match status" value="1"/>
</dbReference>
<evidence type="ECO:0000256" key="9">
    <source>
        <dbReference type="PROSITE-ProRule" id="PRU00169"/>
    </source>
</evidence>
<dbReference type="InterPro" id="IPR013656">
    <property type="entry name" value="PAS_4"/>
</dbReference>
<feature type="domain" description="PAC" evidence="13">
    <location>
        <begin position="352"/>
        <end position="404"/>
    </location>
</feature>
<proteinExistence type="predicted"/>
<dbReference type="PROSITE" id="PS50110">
    <property type="entry name" value="RESPONSE_REGULATORY"/>
    <property type="match status" value="1"/>
</dbReference>
<comment type="catalytic activity">
    <reaction evidence="1">
        <text>ATP + protein L-histidine = ADP + protein N-phospho-L-histidine.</text>
        <dbReference type="EC" id="2.7.13.3"/>
    </reaction>
</comment>
<dbReference type="InterPro" id="IPR001610">
    <property type="entry name" value="PAC"/>
</dbReference>
<sequence>MSRCVVIDISERKQAQEQLQQAHQDVQLVNDRLTGIIEGTHDLIAALDLEFRFIAFNSAYKQEFQQIFGKTIAVGMSLIDALAHLPEEQAKAVAIWGRALRGEEFTVIEEFGDERLERNYYEITYSSIRNANHQQLGASHIGRDISDRKRSENELRDSEARYRLLFESNPNPMWVFELETLAFLAVNQAAIAHYGYSKEEFLSMTLADIIPPAYITSLHQSLSNFTPGQNDLGVWKHRKKDGSLIDVKALAHIFSFAGKWTSLVLIDDISDRLQAEQKIREQAALLDVATDAICVRDLEHHILFWNKGAERLYGWKTAEVLGKNAIKLLYRPGETLPEFEAIQATLIREGNWQGEIQKVTKDGKTIVVESRWTLVRDGLGNPKSILTVSTDITEKKQLEAQFLRAQRLESLGTLASGIAHDFNNILTPILAVAQLLPLKFPNLDENTQQLLSILEGSAKRGADLVKQILSFTRRGVEGSRTIIQARHLLLDVAQVAQRTFPKSIETETNIAPDLWTVCADATQLHQVLMNLCVNARDAMPDGGTLTISAENQCMDESYARMYVDAKVGLYVVMTITDTGTGIGPEIMDRIFDPFFTTKEVGKGTGLGLSTVMGIVKSHGGFVNVYSEMGKGSTFEVYLPSSQVTETQVATDVELPRGNGELILAVDDEATICEITKTALESHNYRVLTASDGIEALALYAQYKNDISVVLIDMMMPGIDGSTTILTLQRMNPQVQIIAMSGLMSNSTTTQNRSLGIQYFLPKPFTVQALLSTLREVLTIQNSKFKIQN</sequence>
<dbReference type="InterPro" id="IPR035965">
    <property type="entry name" value="PAS-like_dom_sf"/>
</dbReference>
<keyword evidence="15" id="KW-1185">Reference proteome</keyword>
<evidence type="ECO:0000256" key="4">
    <source>
        <dbReference type="ARBA" id="ARBA00022679"/>
    </source>
</evidence>
<dbReference type="PROSITE" id="PS50113">
    <property type="entry name" value="PAC"/>
    <property type="match status" value="3"/>
</dbReference>
<dbReference type="InterPro" id="IPR004358">
    <property type="entry name" value="Sig_transdc_His_kin-like_C"/>
</dbReference>
<evidence type="ECO:0000313" key="14">
    <source>
        <dbReference type="EMBL" id="NMG21384.1"/>
    </source>
</evidence>
<evidence type="ECO:0000256" key="1">
    <source>
        <dbReference type="ARBA" id="ARBA00000085"/>
    </source>
</evidence>
<feature type="domain" description="PAC" evidence="13">
    <location>
        <begin position="1"/>
        <end position="21"/>
    </location>
</feature>
<organism evidence="14 15">
    <name type="scientific">Brasilonema bromeliae SPC951</name>
    <dbReference type="NCBI Taxonomy" id="385972"/>
    <lineage>
        <taxon>Bacteria</taxon>
        <taxon>Bacillati</taxon>
        <taxon>Cyanobacteriota</taxon>
        <taxon>Cyanophyceae</taxon>
        <taxon>Nostocales</taxon>
        <taxon>Scytonemataceae</taxon>
        <taxon>Brasilonema</taxon>
        <taxon>Bromeliae group (in: Brasilonema)</taxon>
    </lineage>
</organism>
<feature type="domain" description="PAS" evidence="12">
    <location>
        <begin position="278"/>
        <end position="349"/>
    </location>
</feature>
<dbReference type="Gene3D" id="3.30.450.20">
    <property type="entry name" value="PAS domain"/>
    <property type="match status" value="3"/>
</dbReference>
<evidence type="ECO:0000256" key="5">
    <source>
        <dbReference type="ARBA" id="ARBA00022741"/>
    </source>
</evidence>
<evidence type="ECO:0000256" key="3">
    <source>
        <dbReference type="ARBA" id="ARBA00022553"/>
    </source>
</evidence>
<feature type="domain" description="Histidine kinase" evidence="10">
    <location>
        <begin position="417"/>
        <end position="642"/>
    </location>
</feature>
<dbReference type="PRINTS" id="PR00344">
    <property type="entry name" value="BCTRLSENSOR"/>
</dbReference>